<sequence>MIRLVIGSFVACALAAGGAIALVGGHEARTARPDAHLPAALPLDSGTATAIHTPLQTPASPAPADRASDIPLPALGDAPVEMDTATQVPALRPVARPDGPEVAAVKSGLVVQDLETELSTRSIDERTGGSQFVVPGPVPGEAILAQPRLQQPWATGVFR</sequence>
<gene>
    <name evidence="1" type="ORF">jaqu_03330</name>
</gene>
<dbReference type="RefSeq" id="WP_043917200.1">
    <property type="nucleotide sequence ID" value="NZ_FZPF01000008.1"/>
</dbReference>
<organism evidence="1 2">
    <name type="scientific">Jannaschia aquimarina</name>
    <dbReference type="NCBI Taxonomy" id="935700"/>
    <lineage>
        <taxon>Bacteria</taxon>
        <taxon>Pseudomonadati</taxon>
        <taxon>Pseudomonadota</taxon>
        <taxon>Alphaproteobacteria</taxon>
        <taxon>Rhodobacterales</taxon>
        <taxon>Roseobacteraceae</taxon>
        <taxon>Jannaschia</taxon>
    </lineage>
</organism>
<reference evidence="1 2" key="1">
    <citation type="submission" date="2015-02" db="EMBL/GenBank/DDBJ databases">
        <title>Genome Sequence of Jannaschia aquimarina DSM28248, a member of the Roseobacter clade.</title>
        <authorList>
            <person name="Voget S."/>
            <person name="Daniel R."/>
        </authorList>
    </citation>
    <scope>NUCLEOTIDE SEQUENCE [LARGE SCALE GENOMIC DNA]</scope>
    <source>
        <strain evidence="1 2">GSW-M26</strain>
    </source>
</reference>
<dbReference type="PATRIC" id="fig|935700.4.peg.357"/>
<evidence type="ECO:0000313" key="2">
    <source>
        <dbReference type="Proteomes" id="UP000032232"/>
    </source>
</evidence>
<accession>A0A0D1DD44</accession>
<dbReference type="Proteomes" id="UP000032232">
    <property type="component" value="Unassembled WGS sequence"/>
</dbReference>
<dbReference type="EMBL" id="JYFE01000009">
    <property type="protein sequence ID" value="KIT17908.1"/>
    <property type="molecule type" value="Genomic_DNA"/>
</dbReference>
<dbReference type="STRING" id="935700.jaqu_03330"/>
<keyword evidence="2" id="KW-1185">Reference proteome</keyword>
<dbReference type="AlphaFoldDB" id="A0A0D1DD44"/>
<proteinExistence type="predicted"/>
<name>A0A0D1DD44_9RHOB</name>
<evidence type="ECO:0000313" key="1">
    <source>
        <dbReference type="EMBL" id="KIT17908.1"/>
    </source>
</evidence>
<comment type="caution">
    <text evidence="1">The sequence shown here is derived from an EMBL/GenBank/DDBJ whole genome shotgun (WGS) entry which is preliminary data.</text>
</comment>
<protein>
    <submittedName>
        <fullName evidence="1">Uncharacterized protein</fullName>
    </submittedName>
</protein>